<organism evidence="6 7">
    <name type="scientific">Acer saccharum</name>
    <name type="common">Sugar maple</name>
    <dbReference type="NCBI Taxonomy" id="4024"/>
    <lineage>
        <taxon>Eukaryota</taxon>
        <taxon>Viridiplantae</taxon>
        <taxon>Streptophyta</taxon>
        <taxon>Embryophyta</taxon>
        <taxon>Tracheophyta</taxon>
        <taxon>Spermatophyta</taxon>
        <taxon>Magnoliopsida</taxon>
        <taxon>eudicotyledons</taxon>
        <taxon>Gunneridae</taxon>
        <taxon>Pentapetalae</taxon>
        <taxon>rosids</taxon>
        <taxon>malvids</taxon>
        <taxon>Sapindales</taxon>
        <taxon>Sapindaceae</taxon>
        <taxon>Hippocastanoideae</taxon>
        <taxon>Acereae</taxon>
        <taxon>Acer</taxon>
    </lineage>
</organism>
<keyword evidence="3" id="KW-0862">Zinc</keyword>
<evidence type="ECO:0000313" key="6">
    <source>
        <dbReference type="EMBL" id="KAK0605030.1"/>
    </source>
</evidence>
<proteinExistence type="predicted"/>
<dbReference type="SUPFAM" id="SSF57783">
    <property type="entry name" value="Zinc beta-ribbon"/>
    <property type="match status" value="1"/>
</dbReference>
<dbReference type="Gene3D" id="1.10.472.170">
    <property type="match status" value="1"/>
</dbReference>
<dbReference type="PANTHER" id="PTHR11618:SF75">
    <property type="entry name" value="PLANT-SPECIFIC TFIIB-RELATED PROTEIN 2-RELATED"/>
    <property type="match status" value="1"/>
</dbReference>
<dbReference type="GO" id="GO:0070897">
    <property type="term" value="P:transcription preinitiation complex assembly"/>
    <property type="evidence" value="ECO:0007669"/>
    <property type="project" value="InterPro"/>
</dbReference>
<evidence type="ECO:0000256" key="2">
    <source>
        <dbReference type="ARBA" id="ARBA00023163"/>
    </source>
</evidence>
<dbReference type="GO" id="GO:0017025">
    <property type="term" value="F:TBP-class protein binding"/>
    <property type="evidence" value="ECO:0007669"/>
    <property type="project" value="InterPro"/>
</dbReference>
<keyword evidence="7" id="KW-1185">Reference proteome</keyword>
<name>A0AA39TG86_ACESA</name>
<dbReference type="InterPro" id="IPR013150">
    <property type="entry name" value="TFIIB_cyclin"/>
</dbReference>
<evidence type="ECO:0000256" key="4">
    <source>
        <dbReference type="SAM" id="MobiDB-lite"/>
    </source>
</evidence>
<evidence type="ECO:0000256" key="1">
    <source>
        <dbReference type="ARBA" id="ARBA00023015"/>
    </source>
</evidence>
<sequence length="345" mass="39010">MKRSLRNDREPREEDLVERKKQMEGDINCLECKKATEIVVDNMSGDTICTECGLVLEAWNIQGTMEWRTFSDDNNKNNSSNRDPNRVGKAENPLLNYANLITHISNNPKPSDVSKGTTVLPSKRLNDHDPDGVLIRQLKIIADMANRLALPKTIERRAGEIYKFVEKHKSCRGRKLDAVLAACLSNACRESKISRTLKEFTTVVPNGVREKEINKAADLIRKRLKVQMGSVKAGEYVKRFCSYLGIMKNKKTVQAVHEAVDKAEELDIRRNPKSVLAAIIYMILQVSDDKKSLGDISIAAEVAESTIKKSYKDLYPYASRIIPDWFANEEDINNKLCDPSTCNHI</sequence>
<reference evidence="6" key="1">
    <citation type="journal article" date="2022" name="Plant J.">
        <title>Strategies of tolerance reflected in two North American maple genomes.</title>
        <authorList>
            <person name="McEvoy S.L."/>
            <person name="Sezen U.U."/>
            <person name="Trouern-Trend A."/>
            <person name="McMahon S.M."/>
            <person name="Schaberg P.G."/>
            <person name="Yang J."/>
            <person name="Wegrzyn J.L."/>
            <person name="Swenson N.G."/>
        </authorList>
    </citation>
    <scope>NUCLEOTIDE SEQUENCE</scope>
    <source>
        <strain evidence="6">NS2018</strain>
    </source>
</reference>
<dbReference type="GO" id="GO:0008270">
    <property type="term" value="F:zinc ion binding"/>
    <property type="evidence" value="ECO:0007669"/>
    <property type="project" value="UniProtKB-KW"/>
</dbReference>
<dbReference type="PANTHER" id="PTHR11618">
    <property type="entry name" value="TRANSCRIPTION INITIATION FACTOR IIB-RELATED"/>
    <property type="match status" value="1"/>
</dbReference>
<dbReference type="GO" id="GO:0005634">
    <property type="term" value="C:nucleus"/>
    <property type="evidence" value="ECO:0007669"/>
    <property type="project" value="TreeGrafter"/>
</dbReference>
<dbReference type="Pfam" id="PF08271">
    <property type="entry name" value="Zn_Ribbon_TF"/>
    <property type="match status" value="1"/>
</dbReference>
<dbReference type="GO" id="GO:0097550">
    <property type="term" value="C:transcription preinitiation complex"/>
    <property type="evidence" value="ECO:0007669"/>
    <property type="project" value="TreeGrafter"/>
</dbReference>
<accession>A0AA39TG86</accession>
<gene>
    <name evidence="6" type="ORF">LWI29_021987</name>
</gene>
<dbReference type="Proteomes" id="UP001168877">
    <property type="component" value="Unassembled WGS sequence"/>
</dbReference>
<feature type="domain" description="TFIIB-type" evidence="5">
    <location>
        <begin position="24"/>
        <end position="57"/>
    </location>
</feature>
<dbReference type="Pfam" id="PF00382">
    <property type="entry name" value="TFIIB"/>
    <property type="match status" value="2"/>
</dbReference>
<dbReference type="SUPFAM" id="SSF47954">
    <property type="entry name" value="Cyclin-like"/>
    <property type="match status" value="2"/>
</dbReference>
<dbReference type="PROSITE" id="PS51134">
    <property type="entry name" value="ZF_TFIIB"/>
    <property type="match status" value="1"/>
</dbReference>
<evidence type="ECO:0000313" key="7">
    <source>
        <dbReference type="Proteomes" id="UP001168877"/>
    </source>
</evidence>
<keyword evidence="3" id="KW-0479">Metal-binding</keyword>
<dbReference type="AlphaFoldDB" id="A0AA39TG86"/>
<dbReference type="Gene3D" id="1.10.472.10">
    <property type="entry name" value="Cyclin-like"/>
    <property type="match status" value="1"/>
</dbReference>
<dbReference type="PRINTS" id="PR00685">
    <property type="entry name" value="TIFACTORIIB"/>
</dbReference>
<comment type="caution">
    <text evidence="6">The sequence shown here is derived from an EMBL/GenBank/DDBJ whole genome shotgun (WGS) entry which is preliminary data.</text>
</comment>
<keyword evidence="1" id="KW-0805">Transcription regulation</keyword>
<evidence type="ECO:0000256" key="3">
    <source>
        <dbReference type="PROSITE-ProRule" id="PRU00469"/>
    </source>
</evidence>
<keyword evidence="2" id="KW-0804">Transcription</keyword>
<protein>
    <recommendedName>
        <fullName evidence="5">TFIIB-type domain-containing protein</fullName>
    </recommendedName>
</protein>
<evidence type="ECO:0000259" key="5">
    <source>
        <dbReference type="PROSITE" id="PS51134"/>
    </source>
</evidence>
<keyword evidence="3" id="KW-0863">Zinc-finger</keyword>
<dbReference type="EMBL" id="JAUESC010000002">
    <property type="protein sequence ID" value="KAK0605030.1"/>
    <property type="molecule type" value="Genomic_DNA"/>
</dbReference>
<dbReference type="InterPro" id="IPR013137">
    <property type="entry name" value="Znf_TFIIB"/>
</dbReference>
<dbReference type="InterPro" id="IPR036915">
    <property type="entry name" value="Cyclin-like_sf"/>
</dbReference>
<reference evidence="6" key="2">
    <citation type="submission" date="2023-06" db="EMBL/GenBank/DDBJ databases">
        <authorList>
            <person name="Swenson N.G."/>
            <person name="Wegrzyn J.L."/>
            <person name="Mcevoy S.L."/>
        </authorList>
    </citation>
    <scope>NUCLEOTIDE SEQUENCE</scope>
    <source>
        <strain evidence="6">NS2018</strain>
        <tissue evidence="6">Leaf</tissue>
    </source>
</reference>
<feature type="region of interest" description="Disordered" evidence="4">
    <location>
        <begin position="69"/>
        <end position="89"/>
    </location>
</feature>
<dbReference type="InterPro" id="IPR000812">
    <property type="entry name" value="TFIIB"/>
</dbReference>